<dbReference type="Pfam" id="PF00069">
    <property type="entry name" value="Pkinase"/>
    <property type="match status" value="1"/>
</dbReference>
<keyword evidence="3" id="KW-1133">Transmembrane helix</keyword>
<feature type="domain" description="Protein kinase" evidence="4">
    <location>
        <begin position="71"/>
        <end position="469"/>
    </location>
</feature>
<organism evidence="5 6">
    <name type="scientific">Glaciihabitans arcticus</name>
    <dbReference type="NCBI Taxonomy" id="2668039"/>
    <lineage>
        <taxon>Bacteria</taxon>
        <taxon>Bacillati</taxon>
        <taxon>Actinomycetota</taxon>
        <taxon>Actinomycetes</taxon>
        <taxon>Micrococcales</taxon>
        <taxon>Microbacteriaceae</taxon>
        <taxon>Glaciihabitans</taxon>
    </lineage>
</organism>
<keyword evidence="6" id="KW-1185">Reference proteome</keyword>
<dbReference type="SMART" id="SM00220">
    <property type="entry name" value="S_TKc"/>
    <property type="match status" value="1"/>
</dbReference>
<dbReference type="PANTHER" id="PTHR27001">
    <property type="entry name" value="OS01G0253100 PROTEIN"/>
    <property type="match status" value="1"/>
</dbReference>
<protein>
    <recommendedName>
        <fullName evidence="4">Protein kinase domain-containing protein</fullName>
    </recommendedName>
</protein>
<evidence type="ECO:0000313" key="5">
    <source>
        <dbReference type="EMBL" id="TBN56847.1"/>
    </source>
</evidence>
<keyword evidence="1" id="KW-0547">Nucleotide-binding</keyword>
<dbReference type="EMBL" id="SISG01000001">
    <property type="protein sequence ID" value="TBN56847.1"/>
    <property type="molecule type" value="Genomic_DNA"/>
</dbReference>
<evidence type="ECO:0000256" key="2">
    <source>
        <dbReference type="ARBA" id="ARBA00022840"/>
    </source>
</evidence>
<dbReference type="Gene3D" id="3.30.200.20">
    <property type="entry name" value="Phosphorylase Kinase, domain 1"/>
    <property type="match status" value="1"/>
</dbReference>
<evidence type="ECO:0000313" key="6">
    <source>
        <dbReference type="Proteomes" id="UP000294194"/>
    </source>
</evidence>
<evidence type="ECO:0000259" key="4">
    <source>
        <dbReference type="PROSITE" id="PS50011"/>
    </source>
</evidence>
<dbReference type="InterPro" id="IPR000719">
    <property type="entry name" value="Prot_kinase_dom"/>
</dbReference>
<accession>A0A4Q9GUJ6</accession>
<dbReference type="Gene3D" id="1.10.510.10">
    <property type="entry name" value="Transferase(Phosphotransferase) domain 1"/>
    <property type="match status" value="1"/>
</dbReference>
<proteinExistence type="predicted"/>
<dbReference type="PROSITE" id="PS50011">
    <property type="entry name" value="PROTEIN_KINASE_DOM"/>
    <property type="match status" value="1"/>
</dbReference>
<keyword evidence="3" id="KW-0812">Transmembrane</keyword>
<comment type="caution">
    <text evidence="5">The sequence shown here is derived from an EMBL/GenBank/DDBJ whole genome shotgun (WGS) entry which is preliminary data.</text>
</comment>
<dbReference type="PANTHER" id="PTHR27001:SF931">
    <property type="entry name" value="OS11G0664100 PROTEIN"/>
    <property type="match status" value="1"/>
</dbReference>
<gene>
    <name evidence="5" type="ORF">EYE40_05220</name>
</gene>
<dbReference type="GO" id="GO:0005886">
    <property type="term" value="C:plasma membrane"/>
    <property type="evidence" value="ECO:0007669"/>
    <property type="project" value="TreeGrafter"/>
</dbReference>
<keyword evidence="2" id="KW-0067">ATP-binding</keyword>
<reference evidence="6" key="1">
    <citation type="submission" date="2019-02" db="EMBL/GenBank/DDBJ databases">
        <title>Glaciihabitans arcticus sp. nov., a psychrotolerant bacterium isolated from polar soil.</title>
        <authorList>
            <person name="Dahal R.H."/>
        </authorList>
    </citation>
    <scope>NUCLEOTIDE SEQUENCE [LARGE SCALE GENOMIC DNA]</scope>
    <source>
        <strain evidence="6">RP-3-7</strain>
    </source>
</reference>
<dbReference type="InterPro" id="IPR011009">
    <property type="entry name" value="Kinase-like_dom_sf"/>
</dbReference>
<evidence type="ECO:0000256" key="3">
    <source>
        <dbReference type="SAM" id="Phobius"/>
    </source>
</evidence>
<dbReference type="AlphaFoldDB" id="A0A4Q9GUJ6"/>
<name>A0A4Q9GUJ6_9MICO</name>
<dbReference type="SUPFAM" id="SSF56112">
    <property type="entry name" value="Protein kinase-like (PK-like)"/>
    <property type="match status" value="1"/>
</dbReference>
<dbReference type="GO" id="GO:0005524">
    <property type="term" value="F:ATP binding"/>
    <property type="evidence" value="ECO:0007669"/>
    <property type="project" value="UniProtKB-KW"/>
</dbReference>
<evidence type="ECO:0000256" key="1">
    <source>
        <dbReference type="ARBA" id="ARBA00022741"/>
    </source>
</evidence>
<feature type="transmembrane region" description="Helical" evidence="3">
    <location>
        <begin position="354"/>
        <end position="373"/>
    </location>
</feature>
<dbReference type="GO" id="GO:0004672">
    <property type="term" value="F:protein kinase activity"/>
    <property type="evidence" value="ECO:0007669"/>
    <property type="project" value="InterPro"/>
</dbReference>
<sequence length="520" mass="53948">MRPGSLLGSLMRAMVTRIRVCAAFSSRFLGRRTPCTVSRFRRVRRCRFVDDFRMSQLAVSAVRPGSVVGGFSLVRKLGEGAAAEVFLGFAGSGAAPLTSAVKVYRAGGRAGDREVEALGRIAHPHVVRLRDIASGPSGEQCLLLERLELGSLATLLAERSTLSAGEAVTILAPIAAALDVLHTSGVAHGAVSSSRVLFRATGAPVLAGFARCTLFAPDLTVAILAERADVRADRAALAGVVRVVLERAGVSSFDWLDAVQAEGFPDPLGEELVERLFTLADSSPVRFGADVSQPQLVPARAVAPTGAVDELQPRSALVGGLGIPAWLLETLDGSPFARAREKLTGALRGVRRPLWWVFGAVGAALVAALVLVPQGSGERVASRAAPTETPIAIDQGAVGPVTADDPVAALVALLQARERCLRDLSVLCLDQVLEPGSSALDADAAIIRELQAGGETRDDSTLEASAPALVERLGDSALVSLGADGTGTDTAGADSKPASVLLMKGEAGWRIRGYVGTADG</sequence>
<dbReference type="Proteomes" id="UP000294194">
    <property type="component" value="Unassembled WGS sequence"/>
</dbReference>
<keyword evidence="3" id="KW-0472">Membrane</keyword>